<evidence type="ECO:0000313" key="9">
    <source>
        <dbReference type="Proteomes" id="UP001634393"/>
    </source>
</evidence>
<name>A0ABD3UJC3_9LAMI</name>
<comment type="caution">
    <text evidence="8">The sequence shown here is derived from an EMBL/GenBank/DDBJ whole genome shotgun (WGS) entry which is preliminary data.</text>
</comment>
<keyword evidence="3" id="KW-0805">Transcription regulation</keyword>
<dbReference type="Pfam" id="PF00249">
    <property type="entry name" value="Myb_DNA-binding"/>
    <property type="match status" value="1"/>
</dbReference>
<comment type="subcellular location">
    <subcellularLocation>
        <location evidence="1">Nucleus</location>
    </subcellularLocation>
</comment>
<protein>
    <recommendedName>
        <fullName evidence="7">HTH myb-type domain-containing protein</fullName>
    </recommendedName>
</protein>
<dbReference type="GO" id="GO:0003677">
    <property type="term" value="F:DNA binding"/>
    <property type="evidence" value="ECO:0007669"/>
    <property type="project" value="UniProtKB-KW"/>
</dbReference>
<organism evidence="8 9">
    <name type="scientific">Penstemon smallii</name>
    <dbReference type="NCBI Taxonomy" id="265156"/>
    <lineage>
        <taxon>Eukaryota</taxon>
        <taxon>Viridiplantae</taxon>
        <taxon>Streptophyta</taxon>
        <taxon>Embryophyta</taxon>
        <taxon>Tracheophyta</taxon>
        <taxon>Spermatophyta</taxon>
        <taxon>Magnoliopsida</taxon>
        <taxon>eudicotyledons</taxon>
        <taxon>Gunneridae</taxon>
        <taxon>Pentapetalae</taxon>
        <taxon>asterids</taxon>
        <taxon>lamiids</taxon>
        <taxon>Lamiales</taxon>
        <taxon>Plantaginaceae</taxon>
        <taxon>Cheloneae</taxon>
        <taxon>Penstemon</taxon>
    </lineage>
</organism>
<dbReference type="InterPro" id="IPR017930">
    <property type="entry name" value="Myb_dom"/>
</dbReference>
<evidence type="ECO:0000256" key="4">
    <source>
        <dbReference type="ARBA" id="ARBA00023125"/>
    </source>
</evidence>
<gene>
    <name evidence="8" type="ORF">ACJIZ3_011526</name>
</gene>
<keyword evidence="2" id="KW-0677">Repeat</keyword>
<reference evidence="8 9" key="1">
    <citation type="submission" date="2024-12" db="EMBL/GenBank/DDBJ databases">
        <title>The unique morphological basis and parallel evolutionary history of personate flowers in Penstemon.</title>
        <authorList>
            <person name="Depatie T.H."/>
            <person name="Wessinger C.A."/>
        </authorList>
    </citation>
    <scope>NUCLEOTIDE SEQUENCE [LARGE SCALE GENOMIC DNA]</scope>
    <source>
        <strain evidence="8">WTNN_2</strain>
        <tissue evidence="8">Leaf</tissue>
    </source>
</reference>
<evidence type="ECO:0000259" key="7">
    <source>
        <dbReference type="PROSITE" id="PS51294"/>
    </source>
</evidence>
<evidence type="ECO:0000256" key="2">
    <source>
        <dbReference type="ARBA" id="ARBA00022737"/>
    </source>
</evidence>
<evidence type="ECO:0000256" key="5">
    <source>
        <dbReference type="ARBA" id="ARBA00023163"/>
    </source>
</evidence>
<dbReference type="PANTHER" id="PTHR45675">
    <property type="entry name" value="MYB TRANSCRIPTION FACTOR-RELATED-RELATED"/>
    <property type="match status" value="1"/>
</dbReference>
<sequence>MKRIAQHIPGRTDNEIKNYWRTRVQKQAKQWNCDVNSSKFKDLIRNFWIPILTEQIEASKAHNTIINSDEQVMENGPSPVQMDYWAGGLYATEMEAQPAISSLGCFRASTIEHDLNPSPWIDCETQILFSIDNLELDDMVVEYASSINHSPIIFNENDK</sequence>
<evidence type="ECO:0000256" key="1">
    <source>
        <dbReference type="ARBA" id="ARBA00004123"/>
    </source>
</evidence>
<evidence type="ECO:0000313" key="8">
    <source>
        <dbReference type="EMBL" id="KAL3849644.1"/>
    </source>
</evidence>
<keyword evidence="9" id="KW-1185">Reference proteome</keyword>
<dbReference type="Gene3D" id="1.10.10.60">
    <property type="entry name" value="Homeodomain-like"/>
    <property type="match status" value="1"/>
</dbReference>
<dbReference type="EMBL" id="JBJXBP010000001">
    <property type="protein sequence ID" value="KAL3849644.1"/>
    <property type="molecule type" value="Genomic_DNA"/>
</dbReference>
<dbReference type="InterPro" id="IPR044676">
    <property type="entry name" value="EOBI/EOBII-like_plant"/>
</dbReference>
<evidence type="ECO:0000256" key="6">
    <source>
        <dbReference type="ARBA" id="ARBA00023242"/>
    </source>
</evidence>
<evidence type="ECO:0000256" key="3">
    <source>
        <dbReference type="ARBA" id="ARBA00023015"/>
    </source>
</evidence>
<proteinExistence type="predicted"/>
<dbReference type="Proteomes" id="UP001634393">
    <property type="component" value="Unassembled WGS sequence"/>
</dbReference>
<feature type="domain" description="HTH myb-type" evidence="7">
    <location>
        <begin position="1"/>
        <end position="28"/>
    </location>
</feature>
<dbReference type="GO" id="GO:0005634">
    <property type="term" value="C:nucleus"/>
    <property type="evidence" value="ECO:0007669"/>
    <property type="project" value="UniProtKB-SubCell"/>
</dbReference>
<dbReference type="InterPro" id="IPR001005">
    <property type="entry name" value="SANT/Myb"/>
</dbReference>
<dbReference type="CDD" id="cd00167">
    <property type="entry name" value="SANT"/>
    <property type="match status" value="1"/>
</dbReference>
<dbReference type="SUPFAM" id="SSF46689">
    <property type="entry name" value="Homeodomain-like"/>
    <property type="match status" value="1"/>
</dbReference>
<keyword evidence="5" id="KW-0804">Transcription</keyword>
<keyword evidence="4" id="KW-0238">DNA-binding</keyword>
<keyword evidence="6" id="KW-0539">Nucleus</keyword>
<accession>A0ABD3UJC3</accession>
<dbReference type="PROSITE" id="PS51294">
    <property type="entry name" value="HTH_MYB"/>
    <property type="match status" value="1"/>
</dbReference>
<dbReference type="AlphaFoldDB" id="A0ABD3UJC3"/>
<dbReference type="InterPro" id="IPR009057">
    <property type="entry name" value="Homeodomain-like_sf"/>
</dbReference>